<dbReference type="EMBL" id="JBFDAA010000005">
    <property type="protein sequence ID" value="KAL1132785.1"/>
    <property type="molecule type" value="Genomic_DNA"/>
</dbReference>
<dbReference type="AlphaFoldDB" id="A0ABD0YND3"/>
<evidence type="ECO:0000256" key="3">
    <source>
        <dbReference type="ARBA" id="ARBA00022438"/>
    </source>
</evidence>
<keyword evidence="4" id="KW-0645">Protease</keyword>
<evidence type="ECO:0000256" key="12">
    <source>
        <dbReference type="ARBA" id="ARBA00045966"/>
    </source>
</evidence>
<dbReference type="Proteomes" id="UP001558652">
    <property type="component" value="Unassembled WGS sequence"/>
</dbReference>
<dbReference type="Pfam" id="PF00883">
    <property type="entry name" value="Peptidase_M17"/>
    <property type="match status" value="1"/>
</dbReference>
<evidence type="ECO:0000256" key="10">
    <source>
        <dbReference type="ARBA" id="ARBA00030997"/>
    </source>
</evidence>
<gene>
    <name evidence="17" type="ORF">AAG570_010737</name>
</gene>
<protein>
    <recommendedName>
        <fullName evidence="2">Cytosol aminopeptidase</fullName>
        <ecNumber evidence="7">3.4.13.23</ecNumber>
    </recommendedName>
    <alternativeName>
        <fullName evidence="10">Cysteinylglycine-S-conjugate dipeptidase</fullName>
    </alternativeName>
    <alternativeName>
        <fullName evidence="11">Leucine aminopeptidase 3</fullName>
    </alternativeName>
    <alternativeName>
        <fullName evidence="9">Proline aminopeptidase</fullName>
    </alternativeName>
    <alternativeName>
        <fullName evidence="8">Prolyl aminopeptidase</fullName>
    </alternativeName>
</protein>
<dbReference type="PRINTS" id="PR00481">
    <property type="entry name" value="LAMNOPPTDASE"/>
</dbReference>
<dbReference type="PANTHER" id="PTHR11963:SF25">
    <property type="entry name" value="CYTOSOL AMINOPEPTIDASE"/>
    <property type="match status" value="1"/>
</dbReference>
<dbReference type="CDD" id="cd00433">
    <property type="entry name" value="Peptidase_M17"/>
    <property type="match status" value="1"/>
</dbReference>
<dbReference type="GO" id="GO:0006508">
    <property type="term" value="P:proteolysis"/>
    <property type="evidence" value="ECO:0007669"/>
    <property type="project" value="UniProtKB-KW"/>
</dbReference>
<evidence type="ECO:0000256" key="9">
    <source>
        <dbReference type="ARBA" id="ARBA00030930"/>
    </source>
</evidence>
<evidence type="ECO:0000256" key="1">
    <source>
        <dbReference type="ARBA" id="ARBA00009528"/>
    </source>
</evidence>
<dbReference type="InterPro" id="IPR000819">
    <property type="entry name" value="Peptidase_M17_C"/>
</dbReference>
<proteinExistence type="inferred from homology"/>
<name>A0ABD0YND3_9HEMI</name>
<evidence type="ECO:0000256" key="13">
    <source>
        <dbReference type="ARBA" id="ARBA00047881"/>
    </source>
</evidence>
<accession>A0ABD0YND3</accession>
<evidence type="ECO:0000256" key="11">
    <source>
        <dbReference type="ARBA" id="ARBA00031564"/>
    </source>
</evidence>
<dbReference type="PANTHER" id="PTHR11963">
    <property type="entry name" value="LEUCINE AMINOPEPTIDASE-RELATED"/>
    <property type="match status" value="1"/>
</dbReference>
<feature type="domain" description="Cytosol aminopeptidase" evidence="15">
    <location>
        <begin position="128"/>
        <end position="381"/>
    </location>
</feature>
<sequence>MKYNQYTCGHLVEHLKASGPIPKLGEARLFFNVEPTFPVVAVVGLGHECYGYNKNEERDEAKEAIRVGVGAGCRALQQLNISKLYVENFGHAESAAEGAALALWVYQDLKNPSKKTRVPHLGLYDDCDWEWAKENNMNAFLAVSKGSFEPPLFLEISYSGCDPCIDPIVLVGKGITFDSGGICLKKHEDMEHMRGDMAGAACVVSTVRAIASLRLPVNVRGLIPLCENMPGASATKPGDIVRAMNGKSILIANTDYEGQLVLADALCYALKYKPKVIVDVGTLTKEMKGVIGPAATGAFTNNDNLWASIKAASIHTEHVSCDLANLAEGFGGHSCTTAAFLREFICDFNWLHLDSYGVMVESGDTTYLRKGMSGRPTRTLIEFIAQFACKPPEKKCE</sequence>
<dbReference type="InterPro" id="IPR008283">
    <property type="entry name" value="Peptidase_M17_N"/>
</dbReference>
<keyword evidence="3" id="KW-0031">Aminopeptidase</keyword>
<dbReference type="InterPro" id="IPR011356">
    <property type="entry name" value="Leucine_aapep/pepB"/>
</dbReference>
<reference evidence="17 18" key="1">
    <citation type="submission" date="2024-07" db="EMBL/GenBank/DDBJ databases">
        <title>Chromosome-level genome assembly of the water stick insect Ranatra chinensis (Heteroptera: Nepidae).</title>
        <authorList>
            <person name="Liu X."/>
        </authorList>
    </citation>
    <scope>NUCLEOTIDE SEQUENCE [LARGE SCALE GENOMIC DNA]</scope>
    <source>
        <strain evidence="17">Cailab_2021Rc</strain>
        <tissue evidence="17">Muscle</tissue>
    </source>
</reference>
<feature type="domain" description="Peptidase M17 leucyl aminopeptidase N-terminal" evidence="16">
    <location>
        <begin position="2"/>
        <end position="111"/>
    </location>
</feature>
<evidence type="ECO:0000256" key="2">
    <source>
        <dbReference type="ARBA" id="ARBA00014190"/>
    </source>
</evidence>
<evidence type="ECO:0000313" key="17">
    <source>
        <dbReference type="EMBL" id="KAL1132785.1"/>
    </source>
</evidence>
<evidence type="ECO:0000259" key="15">
    <source>
        <dbReference type="Pfam" id="PF00883"/>
    </source>
</evidence>
<evidence type="ECO:0000256" key="14">
    <source>
        <dbReference type="ARBA" id="ARBA00049107"/>
    </source>
</evidence>
<comment type="caution">
    <text evidence="17">The sequence shown here is derived from an EMBL/GenBank/DDBJ whole genome shotgun (WGS) entry which is preliminary data.</text>
</comment>
<comment type="function">
    <text evidence="12">Cytosolic metallopeptidase that catalyzes the removal of unsubstituted N-terminal hydrophobic amino acids from various peptides. The presence of Zn(2+) ions is essential for the peptidase activity, and the association with other cofactors can modulate the substrate spectificity of the enzyme. For instance, in the presence of Mn(2+), it displays a specific Cys-Gly hydrolyzing activity of Cys-Gly-S-conjugates. Involved in the metabolism of glutathione and in the degradation of glutathione S-conjugates, which may play a role in the control of the cell redox status.</text>
</comment>
<comment type="similarity">
    <text evidence="1">Belongs to the peptidase M17 family.</text>
</comment>
<comment type="catalytic activity">
    <reaction evidence="14">
        <text>L-cysteinylglycine + H2O = L-cysteine + glycine</text>
        <dbReference type="Rhea" id="RHEA:28783"/>
        <dbReference type="ChEBI" id="CHEBI:15377"/>
        <dbReference type="ChEBI" id="CHEBI:35235"/>
        <dbReference type="ChEBI" id="CHEBI:57305"/>
        <dbReference type="ChEBI" id="CHEBI:61694"/>
    </reaction>
    <physiologicalReaction direction="left-to-right" evidence="14">
        <dbReference type="Rhea" id="RHEA:28784"/>
    </physiologicalReaction>
</comment>
<comment type="catalytic activity">
    <reaction evidence="13">
        <text>S-benzyl-L-cysteinylglycine + H2O = S-benzyl-L-cysteine + glycine</text>
        <dbReference type="Rhea" id="RHEA:62568"/>
        <dbReference type="ChEBI" id="CHEBI:15377"/>
        <dbReference type="ChEBI" id="CHEBI:57305"/>
        <dbReference type="ChEBI" id="CHEBI:145802"/>
        <dbReference type="ChEBI" id="CHEBI:145803"/>
    </reaction>
    <physiologicalReaction direction="left-to-right" evidence="13">
        <dbReference type="Rhea" id="RHEA:62569"/>
    </physiologicalReaction>
</comment>
<evidence type="ECO:0000256" key="8">
    <source>
        <dbReference type="ARBA" id="ARBA00029605"/>
    </source>
</evidence>
<dbReference type="EC" id="3.4.13.23" evidence="7"/>
<keyword evidence="5" id="KW-0378">Hydrolase</keyword>
<evidence type="ECO:0000256" key="4">
    <source>
        <dbReference type="ARBA" id="ARBA00022670"/>
    </source>
</evidence>
<evidence type="ECO:0000259" key="16">
    <source>
        <dbReference type="Pfam" id="PF02789"/>
    </source>
</evidence>
<dbReference type="InterPro" id="IPR043472">
    <property type="entry name" value="Macro_dom-like"/>
</dbReference>
<dbReference type="Pfam" id="PF02789">
    <property type="entry name" value="Peptidase_M17_N"/>
    <property type="match status" value="1"/>
</dbReference>
<organism evidence="17 18">
    <name type="scientific">Ranatra chinensis</name>
    <dbReference type="NCBI Taxonomy" id="642074"/>
    <lineage>
        <taxon>Eukaryota</taxon>
        <taxon>Metazoa</taxon>
        <taxon>Ecdysozoa</taxon>
        <taxon>Arthropoda</taxon>
        <taxon>Hexapoda</taxon>
        <taxon>Insecta</taxon>
        <taxon>Pterygota</taxon>
        <taxon>Neoptera</taxon>
        <taxon>Paraneoptera</taxon>
        <taxon>Hemiptera</taxon>
        <taxon>Heteroptera</taxon>
        <taxon>Panheteroptera</taxon>
        <taxon>Nepomorpha</taxon>
        <taxon>Nepidae</taxon>
        <taxon>Ranatrinae</taxon>
        <taxon>Ranatra</taxon>
    </lineage>
</organism>
<keyword evidence="18" id="KW-1185">Reference proteome</keyword>
<evidence type="ECO:0000256" key="6">
    <source>
        <dbReference type="ARBA" id="ARBA00023511"/>
    </source>
</evidence>
<comment type="catalytic activity">
    <reaction evidence="6">
        <text>an S-substituted L-cysteinylglycine + H2O = an S-substituted L-cysteine + glycine</text>
        <dbReference type="Rhea" id="RHEA:60444"/>
        <dbReference type="ChEBI" id="CHEBI:15377"/>
        <dbReference type="ChEBI" id="CHEBI:57305"/>
        <dbReference type="ChEBI" id="CHEBI:58717"/>
        <dbReference type="ChEBI" id="CHEBI:143103"/>
        <dbReference type="EC" id="3.4.13.23"/>
    </reaction>
    <physiologicalReaction direction="left-to-right" evidence="6">
        <dbReference type="Rhea" id="RHEA:60445"/>
    </physiologicalReaction>
</comment>
<evidence type="ECO:0000256" key="5">
    <source>
        <dbReference type="ARBA" id="ARBA00022801"/>
    </source>
</evidence>
<dbReference type="SUPFAM" id="SSF53187">
    <property type="entry name" value="Zn-dependent exopeptidases"/>
    <property type="match status" value="1"/>
</dbReference>
<dbReference type="Gene3D" id="3.40.630.10">
    <property type="entry name" value="Zn peptidases"/>
    <property type="match status" value="1"/>
</dbReference>
<evidence type="ECO:0000256" key="7">
    <source>
        <dbReference type="ARBA" id="ARBA00023625"/>
    </source>
</evidence>
<evidence type="ECO:0000313" key="18">
    <source>
        <dbReference type="Proteomes" id="UP001558652"/>
    </source>
</evidence>
<dbReference type="GO" id="GO:0004177">
    <property type="term" value="F:aminopeptidase activity"/>
    <property type="evidence" value="ECO:0007669"/>
    <property type="project" value="UniProtKB-KW"/>
</dbReference>
<dbReference type="SUPFAM" id="SSF52949">
    <property type="entry name" value="Macro domain-like"/>
    <property type="match status" value="1"/>
</dbReference>